<evidence type="ECO:0000256" key="5">
    <source>
        <dbReference type="ARBA" id="ARBA00023136"/>
    </source>
</evidence>
<feature type="transmembrane region" description="Helical" evidence="8">
    <location>
        <begin position="225"/>
        <end position="245"/>
    </location>
</feature>
<name>A0A1S6YCR7_PINPS</name>
<gene>
    <name evidence="9" type="primary">NPF7.7</name>
</gene>
<evidence type="ECO:0000256" key="2">
    <source>
        <dbReference type="ARBA" id="ARBA00005982"/>
    </source>
</evidence>
<protein>
    <submittedName>
        <fullName evidence="9">NPF family transporter</fullName>
    </submittedName>
</protein>
<keyword evidence="5 8" id="KW-0472">Membrane</keyword>
<dbReference type="EMBL" id="KX986746">
    <property type="protein sequence ID" value="AQX43163.1"/>
    <property type="molecule type" value="mRNA"/>
</dbReference>
<keyword evidence="4 8" id="KW-1133">Transmembrane helix</keyword>
<proteinExistence type="evidence at transcript level"/>
<evidence type="ECO:0000256" key="7">
    <source>
        <dbReference type="SAM" id="MobiDB-lite"/>
    </source>
</evidence>
<sequence length="580" mass="63462">MVSKTDTDNYPSTSPQETILQQPLVEFSEAPARSSSSAIKLLGAFPPAIKFIFWNECCERFSFYGLKAILALFLSERLGLSQVRSTEMFHLFTMTCYATPILGALISDTLLGKYRTILSLSLLYAVGNCVMSMAAIPDPDPVTKKASSYSMWSTATGLLFIAFGTGGIKPCVAAFGGDQIEFSMPDGDTKEKLRVTFFSVFYFAINVGAFLSMLLTPLLRANVSYAAAFGMPSVLMVLATFIFWVGRKDYVDRRAVGSVFSTVVKVLVNAVRLRKSDSVYKNYEEIDCGGGSIRASHWLDAAKSGCGAEEVEDVKALFKMCLFLIPGSMFSCMYGQKASTWVFQATQMNGHVSWLGNVVIRPDQMQAIDPLLVLIFIPLFDQVLYPFLEKHGVAMTAIRRMILGMLLCSVAFFTSGLLQLAIDKRTTPGSITSYINIFSGSEPDNWDRMNLAYPTENSEQISILWQIPQYAILTAAEVLFSVTGLEFAYSQAPVSMKSVVQAIWCFTSAGGDLITIIIVEIIGNKLSIGKRSSLFAGGGIIATVFMLWLSSCFKEADNPSDEEVMGTGNSEVESTVMVSG</sequence>
<feature type="region of interest" description="Disordered" evidence="7">
    <location>
        <begin position="560"/>
        <end position="580"/>
    </location>
</feature>
<evidence type="ECO:0000256" key="3">
    <source>
        <dbReference type="ARBA" id="ARBA00022692"/>
    </source>
</evidence>
<dbReference type="Gene3D" id="1.20.1250.20">
    <property type="entry name" value="MFS general substrate transporter like domains"/>
    <property type="match status" value="1"/>
</dbReference>
<keyword evidence="6" id="KW-0813">Transport</keyword>
<evidence type="ECO:0000256" key="4">
    <source>
        <dbReference type="ARBA" id="ARBA00022989"/>
    </source>
</evidence>
<reference evidence="9" key="1">
    <citation type="submission" date="2016-10" db="EMBL/GenBank/DDBJ databases">
        <title>Molecular fundamentals of nitrogen uptake and transport in trees.</title>
        <authorList>
            <person name="Castro-Rodriguez V."/>
            <person name="Canas R.A."/>
            <person name="de la Torre F."/>
            <person name="Pascual B."/>
            <person name="Avila C."/>
            <person name="Canovas F.M."/>
        </authorList>
    </citation>
    <scope>NUCLEOTIDE SEQUENCE</scope>
</reference>
<evidence type="ECO:0000256" key="6">
    <source>
        <dbReference type="RuleBase" id="RU003755"/>
    </source>
</evidence>
<feature type="transmembrane region" description="Helical" evidence="8">
    <location>
        <begin position="149"/>
        <end position="175"/>
    </location>
</feature>
<comment type="subcellular location">
    <subcellularLocation>
        <location evidence="1 6">Membrane</location>
        <topology evidence="1 6">Multi-pass membrane protein</topology>
    </subcellularLocation>
</comment>
<dbReference type="CDD" id="cd17347">
    <property type="entry name" value="MFS_SLC15A1_2_like"/>
    <property type="match status" value="1"/>
</dbReference>
<dbReference type="InterPro" id="IPR036259">
    <property type="entry name" value="MFS_trans_sf"/>
</dbReference>
<feature type="transmembrane region" description="Helical" evidence="8">
    <location>
        <begin position="118"/>
        <end position="137"/>
    </location>
</feature>
<feature type="transmembrane region" description="Helical" evidence="8">
    <location>
        <begin position="534"/>
        <end position="551"/>
    </location>
</feature>
<dbReference type="SUPFAM" id="SSF103473">
    <property type="entry name" value="MFS general substrate transporter"/>
    <property type="match status" value="1"/>
</dbReference>
<feature type="transmembrane region" description="Helical" evidence="8">
    <location>
        <begin position="195"/>
        <end position="219"/>
    </location>
</feature>
<feature type="compositionally biased region" description="Polar residues" evidence="7">
    <location>
        <begin position="567"/>
        <end position="580"/>
    </location>
</feature>
<dbReference type="GO" id="GO:0006857">
    <property type="term" value="P:oligopeptide transport"/>
    <property type="evidence" value="ECO:0007669"/>
    <property type="project" value="InterPro"/>
</dbReference>
<dbReference type="PROSITE" id="PS01022">
    <property type="entry name" value="PTR2_1"/>
    <property type="match status" value="1"/>
</dbReference>
<accession>A0A1S6YCR7</accession>
<dbReference type="InterPro" id="IPR018456">
    <property type="entry name" value="PTR2_symporter_CS"/>
</dbReference>
<organism evidence="9">
    <name type="scientific">Pinus pinaster</name>
    <name type="common">Maritime pine</name>
    <dbReference type="NCBI Taxonomy" id="71647"/>
    <lineage>
        <taxon>Eukaryota</taxon>
        <taxon>Viridiplantae</taxon>
        <taxon>Streptophyta</taxon>
        <taxon>Embryophyta</taxon>
        <taxon>Tracheophyta</taxon>
        <taxon>Spermatophyta</taxon>
        <taxon>Pinopsida</taxon>
        <taxon>Pinidae</taxon>
        <taxon>Conifers I</taxon>
        <taxon>Pinales</taxon>
        <taxon>Pinaceae</taxon>
        <taxon>Pinus</taxon>
        <taxon>Pinus subgen. Pinus</taxon>
    </lineage>
</organism>
<dbReference type="PANTHER" id="PTHR11654">
    <property type="entry name" value="OLIGOPEPTIDE TRANSPORTER-RELATED"/>
    <property type="match status" value="1"/>
</dbReference>
<dbReference type="GO" id="GO:0016020">
    <property type="term" value="C:membrane"/>
    <property type="evidence" value="ECO:0007669"/>
    <property type="project" value="UniProtKB-SubCell"/>
</dbReference>
<dbReference type="AlphaFoldDB" id="A0A1S6YCR7"/>
<dbReference type="Pfam" id="PF00854">
    <property type="entry name" value="PTR2"/>
    <property type="match status" value="1"/>
</dbReference>
<keyword evidence="3 6" id="KW-0812">Transmembrane</keyword>
<dbReference type="PROSITE" id="PS01023">
    <property type="entry name" value="PTR2_2"/>
    <property type="match status" value="1"/>
</dbReference>
<feature type="transmembrane region" description="Helical" evidence="8">
    <location>
        <begin position="501"/>
        <end position="522"/>
    </location>
</feature>
<comment type="similarity">
    <text evidence="2 6">Belongs to the major facilitator superfamily. Proton-dependent oligopeptide transporter (POT/PTR) (TC 2.A.17) family.</text>
</comment>
<evidence type="ECO:0000256" key="8">
    <source>
        <dbReference type="SAM" id="Phobius"/>
    </source>
</evidence>
<feature type="transmembrane region" description="Helical" evidence="8">
    <location>
        <begin position="400"/>
        <end position="422"/>
    </location>
</feature>
<evidence type="ECO:0000313" key="9">
    <source>
        <dbReference type="EMBL" id="AQX43163.1"/>
    </source>
</evidence>
<evidence type="ECO:0000256" key="1">
    <source>
        <dbReference type="ARBA" id="ARBA00004141"/>
    </source>
</evidence>
<dbReference type="InterPro" id="IPR000109">
    <property type="entry name" value="POT_fam"/>
</dbReference>
<dbReference type="GO" id="GO:0022857">
    <property type="term" value="F:transmembrane transporter activity"/>
    <property type="evidence" value="ECO:0007669"/>
    <property type="project" value="InterPro"/>
</dbReference>